<organism evidence="1 2">
    <name type="scientific">Trichoderma simmonsii</name>
    <dbReference type="NCBI Taxonomy" id="1491479"/>
    <lineage>
        <taxon>Eukaryota</taxon>
        <taxon>Fungi</taxon>
        <taxon>Dikarya</taxon>
        <taxon>Ascomycota</taxon>
        <taxon>Pezizomycotina</taxon>
        <taxon>Sordariomycetes</taxon>
        <taxon>Hypocreomycetidae</taxon>
        <taxon>Hypocreales</taxon>
        <taxon>Hypocreaceae</taxon>
        <taxon>Trichoderma</taxon>
    </lineage>
</organism>
<evidence type="ECO:0000313" key="1">
    <source>
        <dbReference type="EMBL" id="QYT03945.1"/>
    </source>
</evidence>
<keyword evidence="2" id="KW-1185">Reference proteome</keyword>
<accession>A0A8G0LN93</accession>
<dbReference type="AlphaFoldDB" id="A0A8G0LN93"/>
<name>A0A8G0LN93_9HYPO</name>
<dbReference type="EMBL" id="CP075869">
    <property type="protein sequence ID" value="QYT03945.1"/>
    <property type="molecule type" value="Genomic_DNA"/>
</dbReference>
<reference evidence="1 2" key="1">
    <citation type="journal article" date="2021" name="BMC Genomics">
        <title>Telomere-to-telomere genome assembly of asparaginase-producing Trichoderma simmonsii.</title>
        <authorList>
            <person name="Chung D."/>
            <person name="Kwon Y.M."/>
            <person name="Yang Y."/>
        </authorList>
    </citation>
    <scope>NUCLEOTIDE SEQUENCE [LARGE SCALE GENOMIC DNA]</scope>
    <source>
        <strain evidence="1 2">GH-Sj1</strain>
    </source>
</reference>
<gene>
    <name evidence="1" type="ORF">H0G86_010884</name>
</gene>
<protein>
    <submittedName>
        <fullName evidence="1">Uncharacterized protein</fullName>
    </submittedName>
</protein>
<dbReference type="Proteomes" id="UP000826661">
    <property type="component" value="Chromosome VI"/>
</dbReference>
<evidence type="ECO:0000313" key="2">
    <source>
        <dbReference type="Proteomes" id="UP000826661"/>
    </source>
</evidence>
<sequence length="169" mass="18777">MAVFPYETRRDSVSEMQVKILGGALCLPISWPTSACVFPSSLHFSLRSSPASHLKCAEFEHLQPGSALPISNAQFSKATLRAAFSNSPKWQENPFILSLPLCVFGQLLFRVWVKRYFQGNLTPAVGASVPVQVTFNRSPFPGQPKQLSPSPRQTRLDLIRAAPSHFIFF</sequence>
<proteinExistence type="predicted"/>